<reference evidence="2" key="1">
    <citation type="submission" date="2018-01" db="EMBL/GenBank/DDBJ databases">
        <title>An insight into the sialome of Amazonian anophelines.</title>
        <authorList>
            <person name="Ribeiro J.M."/>
            <person name="Scarpassa V."/>
            <person name="Calvo E."/>
        </authorList>
    </citation>
    <scope>NUCLEOTIDE SEQUENCE</scope>
</reference>
<dbReference type="EMBL" id="GGFL01009495">
    <property type="protein sequence ID" value="MBW73673.1"/>
    <property type="molecule type" value="Transcribed_RNA"/>
</dbReference>
<evidence type="ECO:0000256" key="1">
    <source>
        <dbReference type="SAM" id="Phobius"/>
    </source>
</evidence>
<evidence type="ECO:0000313" key="2">
    <source>
        <dbReference type="EMBL" id="MBW73673.1"/>
    </source>
</evidence>
<keyword evidence="1" id="KW-0472">Membrane</keyword>
<organism evidence="2">
    <name type="scientific">Anopheles darlingi</name>
    <name type="common">Mosquito</name>
    <dbReference type="NCBI Taxonomy" id="43151"/>
    <lineage>
        <taxon>Eukaryota</taxon>
        <taxon>Metazoa</taxon>
        <taxon>Ecdysozoa</taxon>
        <taxon>Arthropoda</taxon>
        <taxon>Hexapoda</taxon>
        <taxon>Insecta</taxon>
        <taxon>Pterygota</taxon>
        <taxon>Neoptera</taxon>
        <taxon>Endopterygota</taxon>
        <taxon>Diptera</taxon>
        <taxon>Nematocera</taxon>
        <taxon>Culicoidea</taxon>
        <taxon>Culicidae</taxon>
        <taxon>Anophelinae</taxon>
        <taxon>Anopheles</taxon>
    </lineage>
</organism>
<sequence>MVRHRSGRLELSFHIAFIFLFLNLAASFAIIKGTFFFSCLLGWISERYSVAIILQSHKAKPAEEKARKKYKRECRDISYLLH</sequence>
<keyword evidence="1" id="KW-1133">Transmembrane helix</keyword>
<dbReference type="AlphaFoldDB" id="A0A2M4D7X4"/>
<proteinExistence type="predicted"/>
<protein>
    <submittedName>
        <fullName evidence="2">Uncharacterized protein</fullName>
    </submittedName>
</protein>
<keyword evidence="1" id="KW-0812">Transmembrane</keyword>
<name>A0A2M4D7X4_ANODA</name>
<feature type="transmembrane region" description="Helical" evidence="1">
    <location>
        <begin position="12"/>
        <end position="31"/>
    </location>
</feature>
<accession>A0A2M4D7X4</accession>